<comment type="caution">
    <text evidence="2">The sequence shown here is derived from an EMBL/GenBank/DDBJ whole genome shotgun (WGS) entry which is preliminary data.</text>
</comment>
<dbReference type="EMBL" id="BNAJ01000008">
    <property type="protein sequence ID" value="GHF52290.1"/>
    <property type="molecule type" value="Genomic_DNA"/>
</dbReference>
<feature type="region of interest" description="Disordered" evidence="1">
    <location>
        <begin position="177"/>
        <end position="203"/>
    </location>
</feature>
<feature type="compositionally biased region" description="Basic and acidic residues" evidence="1">
    <location>
        <begin position="182"/>
        <end position="194"/>
    </location>
</feature>
<accession>A0ABQ3JQ23</accession>
<dbReference type="Pfam" id="PF13376">
    <property type="entry name" value="OmdA"/>
    <property type="match status" value="1"/>
</dbReference>
<sequence length="203" mass="22130">MAFWGMAPAAALDLLEPASRAEWRTWLEGHHAASPGVRLVIHKKTSPTPNLSVPDAVEEALCFGWIDSTARALDAHRWVIQVTPRKSGSGWSAVNKERIARMQAAGLMAPAGQARIDAAVQDGTWAKLDAVERLELPADLRAALDAHPGAATHWDAFPRSAKRAVLEWIAQAKTEATRRKRVAEAADKAARGERANQWTRKAP</sequence>
<name>A0ABQ3JQ23_9DEIO</name>
<evidence type="ECO:0000313" key="3">
    <source>
        <dbReference type="Proteomes" id="UP000619376"/>
    </source>
</evidence>
<reference evidence="3" key="1">
    <citation type="journal article" date="2019" name="Int. J. Syst. Evol. Microbiol.">
        <title>The Global Catalogue of Microorganisms (GCM) 10K type strain sequencing project: providing services to taxonomists for standard genome sequencing and annotation.</title>
        <authorList>
            <consortium name="The Broad Institute Genomics Platform"/>
            <consortium name="The Broad Institute Genome Sequencing Center for Infectious Disease"/>
            <person name="Wu L."/>
            <person name="Ma J."/>
        </authorList>
    </citation>
    <scope>NUCLEOTIDE SEQUENCE [LARGE SCALE GENOMIC DNA]</scope>
    <source>
        <strain evidence="3">CGMCC 1.18437</strain>
    </source>
</reference>
<proteinExistence type="predicted"/>
<dbReference type="Proteomes" id="UP000619376">
    <property type="component" value="Unassembled WGS sequence"/>
</dbReference>
<protein>
    <recommendedName>
        <fullName evidence="4">Bacteriocin-protection protein</fullName>
    </recommendedName>
</protein>
<organism evidence="2 3">
    <name type="scientific">Deinococcus metalli</name>
    <dbReference type="NCBI Taxonomy" id="1141878"/>
    <lineage>
        <taxon>Bacteria</taxon>
        <taxon>Thermotogati</taxon>
        <taxon>Deinococcota</taxon>
        <taxon>Deinococci</taxon>
        <taxon>Deinococcales</taxon>
        <taxon>Deinococcaceae</taxon>
        <taxon>Deinococcus</taxon>
    </lineage>
</organism>
<gene>
    <name evidence="2" type="ORF">GCM10017781_30750</name>
</gene>
<keyword evidence="3" id="KW-1185">Reference proteome</keyword>
<evidence type="ECO:0008006" key="4">
    <source>
        <dbReference type="Google" id="ProtNLM"/>
    </source>
</evidence>
<evidence type="ECO:0000313" key="2">
    <source>
        <dbReference type="EMBL" id="GHF52290.1"/>
    </source>
</evidence>
<evidence type="ECO:0000256" key="1">
    <source>
        <dbReference type="SAM" id="MobiDB-lite"/>
    </source>
</evidence>